<dbReference type="InterPro" id="IPR019734">
    <property type="entry name" value="TPR_rpt"/>
</dbReference>
<reference evidence="3 4" key="1">
    <citation type="journal article" date="2014" name="Genome Announc.">
        <title>Draft Genome Sequence of Streptomyces fradiae ATCC 19609, a Strain Highly Sensitive to Antibiotics.</title>
        <authorList>
            <person name="Bekker O.B."/>
            <person name="Klimina K.M."/>
            <person name="Vatlin A.A."/>
            <person name="Zakharevich N.V."/>
            <person name="Kasianov A.S."/>
            <person name="Danilenko V.N."/>
        </authorList>
    </citation>
    <scope>NUCLEOTIDE SEQUENCE [LARGE SCALE GENOMIC DNA]</scope>
    <source>
        <strain evidence="3 4">ATCC 19609</strain>
    </source>
</reference>
<keyword evidence="4" id="KW-1185">Reference proteome</keyword>
<protein>
    <submittedName>
        <fullName evidence="3">CHAT domain-containing protein</fullName>
    </submittedName>
</protein>
<comment type="caution">
    <text evidence="3">The sequence shown here is derived from an EMBL/GenBank/DDBJ whole genome shotgun (WGS) entry which is preliminary data.</text>
</comment>
<dbReference type="Proteomes" id="UP000028058">
    <property type="component" value="Unassembled WGS sequence"/>
</dbReference>
<dbReference type="EMBL" id="JNAD02000015">
    <property type="protein sequence ID" value="RKM92007.1"/>
    <property type="molecule type" value="Genomic_DNA"/>
</dbReference>
<feature type="coiled-coil region" evidence="1">
    <location>
        <begin position="13"/>
        <end position="40"/>
    </location>
</feature>
<sequence>MLDTRAGARAVRGDMREELLAALEERIRHAEEEYDAAGLLEQDATDQAARLSRSVAVPEDDVEVCQVLGRFHVLRHQILAARSTRAGAAELPSAIRFLAALYLHDPQLVPDSAGQRSIVGALDVLEKRPAPGRTETRQDLVRRVVEMVAYPDRARPADGGWQRIEWLRNLRRSGRATPQQLAELASLLIECPRYVEALDLLTEAVACLEQLSPADRQRYPVVLLNALNARAARLAELGRPGDAATDGVRAMRIARALVVQSPLTERARLAHTLHFMAKYLDTAGRPSEALEYLDEAAPLYERLAAEDPQHGASLADVRKDWARVLRTSGRAGDSLVPAAQAVTGFRTAAAVNPRTFTRHLGFALEEYAACLSAVDRDSEAVPMMTEAVEIFRTVVTESPESPEDAADGTIAAEHRAELAQMLCHLGYCLLHAEQPDQACETLTESVTHYEKLTERHLATYRDGLASALDHLSAGYEATGRWDEACATAARAVDLARDAAAHGGVPEVHLLARALGNWSGKLGNVDRREEAERAAREAVGLWQSCAETDPAYGAYLADALADLARRQKGLLHGAEAVATAWRAVSLYRVHFREHRSPRRGPLAAALLVLGECRIAAGRDDEAVLPLRQSVALYRVLTGLDPTYAAGLVRAQMSTAQQLARTFRHAEALALAADCRERAYALADAAGGQYVAEALGAHTTVLSLCGRPAEASETAEASARAFRELAAGPTGTHRRHELGSALLRLSACLLQAQRPREALSAVEEAHGALTASAERSSAWFAPFLADCLEQKAWCLNACGDVSGADDCAAEAVGIRREMARRHPAVYGPALAGALILRAVVLLRARRQEAALGAAVEATAFARQAAERDRLCHAMLLVRTLRNEAGALNAVYRREAAAARAAGAVEICRWLVAEQAAECRDELASALTGEATVLMDWGRYDDGVVRAEEAVSLRRELADRKPDLFRADLATDLGTLTLLLNAVGRRAEALAAAREALSIGRALMNEDPVPHGLLFATLLARYGVVLSLCSRPRGAAAALRRVLTLPVSEPRLRAAAASRLGRILARSGDPVGALEAYERAVAEIPALAPRSSGRWDRELGMATLTGIGPDAAAAALDADDARHAVELLERARATLLAERIGEQRAEHPAAPPEYQSWDTGLLSGSRAAATARLWREHARINAEATGPRAERPSVATRFEDLAGQTADGVIVVVNISRLRCDALLITSGEDGPAVRILPLHITYDQTVAQSEVFTGAVAEAKRYEATIGERRAAWGAMNAVLAWLWEHVGAPVLRDIDGTEAPTVRSLTNSADPAPAMLHRVWWCPTGPMTVLPLHACGALHGTGKGQSVLDRTVSSVIPSVTMLNHARRAAAALPRGSQTSLVVSVPCPPGDNATLDVLEQETARIPALLPESLLLPGREAGKNRVLRELESRSLLHFACHCVTDPTRPSAGRLVLHDHRENPLTVLDISLAHPSRAELVCLTACSTADNNTIVIDESVHIAGAFQAAGIPHVIGTMWPMTDNRHSHIAPSVYRSLTDGTGRLQVSNAAVALHQHVRRLRNAFPENPALWANYLHLGP</sequence>
<dbReference type="InterPro" id="IPR011990">
    <property type="entry name" value="TPR-like_helical_dom_sf"/>
</dbReference>
<dbReference type="Gene3D" id="1.25.40.10">
    <property type="entry name" value="Tetratricopeptide repeat domain"/>
    <property type="match status" value="6"/>
</dbReference>
<keyword evidence="1" id="KW-0175">Coiled coil</keyword>
<name>A0A3R7IYU0_9ACTN</name>
<dbReference type="Pfam" id="PF12770">
    <property type="entry name" value="CHAT"/>
    <property type="match status" value="1"/>
</dbReference>
<gene>
    <name evidence="3" type="ORF">SFRA_026555</name>
</gene>
<dbReference type="PANTHER" id="PTHR19959">
    <property type="entry name" value="KINESIN LIGHT CHAIN"/>
    <property type="match status" value="1"/>
</dbReference>
<evidence type="ECO:0000256" key="1">
    <source>
        <dbReference type="SAM" id="Coils"/>
    </source>
</evidence>
<evidence type="ECO:0000259" key="2">
    <source>
        <dbReference type="Pfam" id="PF12770"/>
    </source>
</evidence>
<dbReference type="InterPro" id="IPR024983">
    <property type="entry name" value="CHAT_dom"/>
</dbReference>
<organism evidence="3 4">
    <name type="scientific">Streptomyces xinghaiensis</name>
    <dbReference type="NCBI Taxonomy" id="1038928"/>
    <lineage>
        <taxon>Bacteria</taxon>
        <taxon>Bacillati</taxon>
        <taxon>Actinomycetota</taxon>
        <taxon>Actinomycetes</taxon>
        <taxon>Kitasatosporales</taxon>
        <taxon>Streptomycetaceae</taxon>
        <taxon>Streptomyces</taxon>
    </lineage>
</organism>
<accession>A0A3R7IYU0</accession>
<proteinExistence type="predicted"/>
<feature type="domain" description="CHAT" evidence="2">
    <location>
        <begin position="1277"/>
        <end position="1574"/>
    </location>
</feature>
<dbReference type="SUPFAM" id="SSF48452">
    <property type="entry name" value="TPR-like"/>
    <property type="match status" value="4"/>
</dbReference>
<evidence type="ECO:0000313" key="4">
    <source>
        <dbReference type="Proteomes" id="UP000028058"/>
    </source>
</evidence>
<evidence type="ECO:0000313" key="3">
    <source>
        <dbReference type="EMBL" id="RKM92007.1"/>
    </source>
</evidence>
<dbReference type="SMART" id="SM00028">
    <property type="entry name" value="TPR"/>
    <property type="match status" value="9"/>
</dbReference>
<dbReference type="PANTHER" id="PTHR19959:SF119">
    <property type="entry name" value="FUNGAL LIPASE-LIKE DOMAIN-CONTAINING PROTEIN"/>
    <property type="match status" value="1"/>
</dbReference>